<dbReference type="RefSeq" id="WP_160332958.1">
    <property type="nucleotide sequence ID" value="NZ_WSRS01000047.1"/>
</dbReference>
<dbReference type="AlphaFoldDB" id="A0A7X3KCR8"/>
<dbReference type="EMBL" id="WSRS01000047">
    <property type="protein sequence ID" value="MVX59172.1"/>
    <property type="molecule type" value="Genomic_DNA"/>
</dbReference>
<protein>
    <submittedName>
        <fullName evidence="1">Uncharacterized protein</fullName>
    </submittedName>
</protein>
<accession>A0A7X3KCR8</accession>
<name>A0A7X3KCR8_9STRE</name>
<evidence type="ECO:0000313" key="1">
    <source>
        <dbReference type="EMBL" id="MVX59172.1"/>
    </source>
</evidence>
<dbReference type="OrthoDB" id="2226181at2"/>
<organism evidence="1 2">
    <name type="scientific">Streptococcus danieliae</name>
    <dbReference type="NCBI Taxonomy" id="747656"/>
    <lineage>
        <taxon>Bacteria</taxon>
        <taxon>Bacillati</taxon>
        <taxon>Bacillota</taxon>
        <taxon>Bacilli</taxon>
        <taxon>Lactobacillales</taxon>
        <taxon>Streptococcaceae</taxon>
        <taxon>Streptococcus</taxon>
    </lineage>
</organism>
<proteinExistence type="predicted"/>
<evidence type="ECO:0000313" key="2">
    <source>
        <dbReference type="Proteomes" id="UP000461595"/>
    </source>
</evidence>
<dbReference type="Proteomes" id="UP000461595">
    <property type="component" value="Unassembled WGS sequence"/>
</dbReference>
<sequence length="96" mass="10007">MNTIPLTEAAEIQGGSQTWCPGKVLVPGFPYPYPSGPLGPVPTCPESELIDVADLQLITGGAGYVSEAGSAIGKTWAMIYKTGRDFGRSLVNALIP</sequence>
<comment type="caution">
    <text evidence="1">The sequence shown here is derived from an EMBL/GenBank/DDBJ whole genome shotgun (WGS) entry which is preliminary data.</text>
</comment>
<gene>
    <name evidence="1" type="ORF">E5983_05890</name>
</gene>
<reference evidence="1 2" key="1">
    <citation type="submission" date="2019-12" db="EMBL/GenBank/DDBJ databases">
        <title>Microbes associate with the intestines of laboratory mice.</title>
        <authorList>
            <person name="Navarre W."/>
            <person name="Wong E."/>
        </authorList>
    </citation>
    <scope>NUCLEOTIDE SEQUENCE [LARGE SCALE GENOMIC DNA]</scope>
    <source>
        <strain evidence="1 2">NM51_B2-22</strain>
    </source>
</reference>